<evidence type="ECO:0000259" key="2">
    <source>
        <dbReference type="Pfam" id="PF09949"/>
    </source>
</evidence>
<feature type="chain" id="PRO_5027018557" evidence="1">
    <location>
        <begin position="23"/>
        <end position="351"/>
    </location>
</feature>
<reference evidence="3 4" key="1">
    <citation type="submission" date="2019-10" db="EMBL/GenBank/DDBJ databases">
        <title>New species of Slilvanegrellaceae.</title>
        <authorList>
            <person name="Pitt A."/>
            <person name="Hahn M.W."/>
        </authorList>
    </citation>
    <scope>NUCLEOTIDE SEQUENCE [LARGE SCALE GENOMIC DNA]</scope>
    <source>
        <strain evidence="3 4">SP-Ram-0.45-NSY-1</strain>
    </source>
</reference>
<dbReference type="GO" id="GO:0008195">
    <property type="term" value="F:phosphatidate phosphatase activity"/>
    <property type="evidence" value="ECO:0007669"/>
    <property type="project" value="InterPro"/>
</dbReference>
<feature type="domain" description="Phosphatidate phosphatase APP1 catalytic" evidence="2">
    <location>
        <begin position="26"/>
        <end position="109"/>
    </location>
</feature>
<feature type="domain" description="Phosphatidate phosphatase APP1 catalytic" evidence="2">
    <location>
        <begin position="143"/>
        <end position="212"/>
    </location>
</feature>
<organism evidence="3 4">
    <name type="scientific">Silvanigrella paludirubra</name>
    <dbReference type="NCBI Taxonomy" id="2499159"/>
    <lineage>
        <taxon>Bacteria</taxon>
        <taxon>Pseudomonadati</taxon>
        <taxon>Bdellovibrionota</taxon>
        <taxon>Oligoflexia</taxon>
        <taxon>Silvanigrellales</taxon>
        <taxon>Silvanigrellaceae</taxon>
        <taxon>Silvanigrella</taxon>
    </lineage>
</organism>
<dbReference type="RefSeq" id="WP_153418326.1">
    <property type="nucleotide sequence ID" value="NZ_WFLM01000001.1"/>
</dbReference>
<feature type="signal peptide" evidence="1">
    <location>
        <begin position="1"/>
        <end position="22"/>
    </location>
</feature>
<keyword evidence="1" id="KW-0732">Signal</keyword>
<evidence type="ECO:0000313" key="3">
    <source>
        <dbReference type="EMBL" id="KAB8040809.1"/>
    </source>
</evidence>
<dbReference type="EMBL" id="WFLM01000001">
    <property type="protein sequence ID" value="KAB8040809.1"/>
    <property type="molecule type" value="Genomic_DNA"/>
</dbReference>
<dbReference type="OrthoDB" id="5290033at2"/>
<protein>
    <submittedName>
        <fullName evidence="3">DUF2183 domain-containing protein</fullName>
    </submittedName>
</protein>
<dbReference type="Pfam" id="PF09949">
    <property type="entry name" value="APP1_cat"/>
    <property type="match status" value="2"/>
</dbReference>
<dbReference type="AlphaFoldDB" id="A0A6N6VXP0"/>
<evidence type="ECO:0000256" key="1">
    <source>
        <dbReference type="SAM" id="SignalP"/>
    </source>
</evidence>
<accession>A0A6N6VXP0</accession>
<comment type="caution">
    <text evidence="3">The sequence shown here is derived from an EMBL/GenBank/DDBJ whole genome shotgun (WGS) entry which is preliminary data.</text>
</comment>
<dbReference type="PANTHER" id="PTHR28208:SF3">
    <property type="entry name" value="PHOSPHATIDATE PHOSPHATASE APP1"/>
    <property type="match status" value="1"/>
</dbReference>
<dbReference type="Proteomes" id="UP000437748">
    <property type="component" value="Unassembled WGS sequence"/>
</dbReference>
<dbReference type="InterPro" id="IPR019236">
    <property type="entry name" value="APP1_cat"/>
</dbReference>
<dbReference type="InterPro" id="IPR052935">
    <property type="entry name" value="Mg2+_PAP"/>
</dbReference>
<proteinExistence type="predicted"/>
<name>A0A6N6VXP0_9BACT</name>
<evidence type="ECO:0000313" key="4">
    <source>
        <dbReference type="Proteomes" id="UP000437748"/>
    </source>
</evidence>
<sequence>MKYIFYALSVILSLYFANSAFSQKFIIITDVDDTIKITKVMVSNKDFIENGIKTKMFFNMNTLFQKFMENNDSLNSTPSRNILYVTGAPGILGYPALHFLQANHFPMATESNFIGKQTPSIDKNYIINKIREIKNSSSANENLPQEAMFPFATSSKFINKKINESIYNGKVSSIKPIIENNPDAYFILLGDNGQLDPDVYKQMQLLYPNRVYTFIHYAYEGPSDNKIVNYSKNIVRKRYEIYQNQIPFFTVSDLALQFYKLGVINRNDLLEILNTSILAIDPIYYSNSDKHIFLNNQKLIYDSWMTGCLGFMNSEWNRLVSNAVINDAELSEKFFYFNQLITNNSGCNPYK</sequence>
<dbReference type="PANTHER" id="PTHR28208">
    <property type="entry name" value="PHOSPHATIDATE PHOSPHATASE APP1"/>
    <property type="match status" value="1"/>
</dbReference>
<gene>
    <name evidence="3" type="ORF">GCL60_02455</name>
</gene>
<keyword evidence="4" id="KW-1185">Reference proteome</keyword>